<feature type="region of interest" description="Disordered" evidence="2">
    <location>
        <begin position="147"/>
        <end position="184"/>
    </location>
</feature>
<evidence type="ECO:0000256" key="1">
    <source>
        <dbReference type="SAM" id="Coils"/>
    </source>
</evidence>
<dbReference type="Proteomes" id="UP000242188">
    <property type="component" value="Unassembled WGS sequence"/>
</dbReference>
<protein>
    <submittedName>
        <fullName evidence="3">Uncharacterized protein</fullName>
    </submittedName>
</protein>
<dbReference type="Gene3D" id="1.10.287.1490">
    <property type="match status" value="1"/>
</dbReference>
<evidence type="ECO:0000256" key="2">
    <source>
        <dbReference type="SAM" id="MobiDB-lite"/>
    </source>
</evidence>
<comment type="caution">
    <text evidence="3">The sequence shown here is derived from an EMBL/GenBank/DDBJ whole genome shotgun (WGS) entry which is preliminary data.</text>
</comment>
<keyword evidence="4" id="KW-1185">Reference proteome</keyword>
<feature type="coiled-coil region" evidence="1">
    <location>
        <begin position="38"/>
        <end position="107"/>
    </location>
</feature>
<evidence type="ECO:0000313" key="4">
    <source>
        <dbReference type="Proteomes" id="UP000242188"/>
    </source>
</evidence>
<organism evidence="3 4">
    <name type="scientific">Mizuhopecten yessoensis</name>
    <name type="common">Japanese scallop</name>
    <name type="synonym">Patinopecten yessoensis</name>
    <dbReference type="NCBI Taxonomy" id="6573"/>
    <lineage>
        <taxon>Eukaryota</taxon>
        <taxon>Metazoa</taxon>
        <taxon>Spiralia</taxon>
        <taxon>Lophotrochozoa</taxon>
        <taxon>Mollusca</taxon>
        <taxon>Bivalvia</taxon>
        <taxon>Autobranchia</taxon>
        <taxon>Pteriomorphia</taxon>
        <taxon>Pectinida</taxon>
        <taxon>Pectinoidea</taxon>
        <taxon>Pectinidae</taxon>
        <taxon>Mizuhopecten</taxon>
    </lineage>
</organism>
<dbReference type="EMBL" id="NEDP02004513">
    <property type="protein sequence ID" value="OWF45392.1"/>
    <property type="molecule type" value="Genomic_DNA"/>
</dbReference>
<evidence type="ECO:0000313" key="3">
    <source>
        <dbReference type="EMBL" id="OWF45392.1"/>
    </source>
</evidence>
<name>A0A210Q9H0_MIZYE</name>
<dbReference type="AlphaFoldDB" id="A0A210Q9H0"/>
<proteinExistence type="predicted"/>
<feature type="compositionally biased region" description="Basic and acidic residues" evidence="2">
    <location>
        <begin position="155"/>
        <end position="184"/>
    </location>
</feature>
<keyword evidence="1" id="KW-0175">Coiled coil</keyword>
<reference evidence="3 4" key="1">
    <citation type="journal article" date="2017" name="Nat. Ecol. Evol.">
        <title>Scallop genome provides insights into evolution of bilaterian karyotype and development.</title>
        <authorList>
            <person name="Wang S."/>
            <person name="Zhang J."/>
            <person name="Jiao W."/>
            <person name="Li J."/>
            <person name="Xun X."/>
            <person name="Sun Y."/>
            <person name="Guo X."/>
            <person name="Huan P."/>
            <person name="Dong B."/>
            <person name="Zhang L."/>
            <person name="Hu X."/>
            <person name="Sun X."/>
            <person name="Wang J."/>
            <person name="Zhao C."/>
            <person name="Wang Y."/>
            <person name="Wang D."/>
            <person name="Huang X."/>
            <person name="Wang R."/>
            <person name="Lv J."/>
            <person name="Li Y."/>
            <person name="Zhang Z."/>
            <person name="Liu B."/>
            <person name="Lu W."/>
            <person name="Hui Y."/>
            <person name="Liang J."/>
            <person name="Zhou Z."/>
            <person name="Hou R."/>
            <person name="Li X."/>
            <person name="Liu Y."/>
            <person name="Li H."/>
            <person name="Ning X."/>
            <person name="Lin Y."/>
            <person name="Zhao L."/>
            <person name="Xing Q."/>
            <person name="Dou J."/>
            <person name="Li Y."/>
            <person name="Mao J."/>
            <person name="Guo H."/>
            <person name="Dou H."/>
            <person name="Li T."/>
            <person name="Mu C."/>
            <person name="Jiang W."/>
            <person name="Fu Q."/>
            <person name="Fu X."/>
            <person name="Miao Y."/>
            <person name="Liu J."/>
            <person name="Yu Q."/>
            <person name="Li R."/>
            <person name="Liao H."/>
            <person name="Li X."/>
            <person name="Kong Y."/>
            <person name="Jiang Z."/>
            <person name="Chourrout D."/>
            <person name="Li R."/>
            <person name="Bao Z."/>
        </authorList>
    </citation>
    <scope>NUCLEOTIDE SEQUENCE [LARGE SCALE GENOMIC DNA]</scope>
    <source>
        <strain evidence="3 4">PY_sf001</strain>
    </source>
</reference>
<accession>A0A210Q9H0</accession>
<sequence>MGGCISQVPTVQHADNDNAVELTRVSHLERNPASEQNTNEQQHQIECLKERIQQLEAEVTRVKERMLHGEEQRACEKKQIEELEKKVVDLKAESENKTRKLAALQSELERRPTSTYNIQHVDTVHASDTATHAKTLTTYTSSEMLVDNSQTVNSTEEHISVNENTETRTDSTDQIPKPRPDWKL</sequence>
<gene>
    <name evidence="3" type="ORF">KP79_PYT19328</name>
</gene>